<evidence type="ECO:0000313" key="4">
    <source>
        <dbReference type="Proteomes" id="UP000582231"/>
    </source>
</evidence>
<keyword evidence="4" id="KW-1185">Reference proteome</keyword>
<keyword evidence="3" id="KW-0378">Hydrolase</keyword>
<protein>
    <recommendedName>
        <fullName evidence="1">Signal peptidase I</fullName>
        <ecNumber evidence="1">3.4.21.89</ecNumber>
    </recommendedName>
</protein>
<comment type="caution">
    <text evidence="3">The sequence shown here is derived from an EMBL/GenBank/DDBJ whole genome shotgun (WGS) entry which is preliminary data.</text>
</comment>
<evidence type="ECO:0000256" key="2">
    <source>
        <dbReference type="SAM" id="Phobius"/>
    </source>
</evidence>
<keyword evidence="2" id="KW-0472">Membrane</keyword>
<keyword evidence="2" id="KW-1133">Transmembrane helix</keyword>
<feature type="transmembrane region" description="Helical" evidence="2">
    <location>
        <begin position="129"/>
        <end position="152"/>
    </location>
</feature>
<dbReference type="GO" id="GO:0016020">
    <property type="term" value="C:membrane"/>
    <property type="evidence" value="ECO:0007669"/>
    <property type="project" value="UniProtKB-UniRule"/>
</dbReference>
<reference evidence="3 4" key="1">
    <citation type="submission" date="2020-07" db="EMBL/GenBank/DDBJ databases">
        <title>Sequencing the genomes of 1000 actinobacteria strains.</title>
        <authorList>
            <person name="Klenk H.-P."/>
        </authorList>
    </citation>
    <scope>NUCLEOTIDE SEQUENCE [LARGE SCALE GENOMIC DNA]</scope>
    <source>
        <strain evidence="3 4">DSM 19082</strain>
    </source>
</reference>
<dbReference type="EMBL" id="JACCBF010000001">
    <property type="protein sequence ID" value="NYD29523.1"/>
    <property type="molecule type" value="Genomic_DNA"/>
</dbReference>
<dbReference type="GO" id="GO:0006465">
    <property type="term" value="P:signal peptide processing"/>
    <property type="evidence" value="ECO:0007669"/>
    <property type="project" value="UniProtKB-UniRule"/>
</dbReference>
<dbReference type="GO" id="GO:0004252">
    <property type="term" value="F:serine-type endopeptidase activity"/>
    <property type="evidence" value="ECO:0007669"/>
    <property type="project" value="UniProtKB-UniRule"/>
</dbReference>
<keyword evidence="2" id="KW-0812">Transmembrane</keyword>
<evidence type="ECO:0000313" key="3">
    <source>
        <dbReference type="EMBL" id="NYD29523.1"/>
    </source>
</evidence>
<organism evidence="3 4">
    <name type="scientific">Nocardioides kongjuensis</name>
    <dbReference type="NCBI Taxonomy" id="349522"/>
    <lineage>
        <taxon>Bacteria</taxon>
        <taxon>Bacillati</taxon>
        <taxon>Actinomycetota</taxon>
        <taxon>Actinomycetes</taxon>
        <taxon>Propionibacteriales</taxon>
        <taxon>Nocardioidaceae</taxon>
        <taxon>Nocardioides</taxon>
    </lineage>
</organism>
<sequence>MSGTKRVAREALLWVGGALGALCLLSLVAGWALSMTPLVFSSGSMSPAYDAGALGIARQVDAADLAVGDVVSVHDDAGTRVTHRIVAIEDQGGRAVLTLRGDANTVPDVQTYAVASADRVVLGVPYAGYVLNAAASPFGLAAAAVLAAGALLAGFGRGRRLVPVGLVATVVAGVGLGLTGVTPWAFTSAYWTDSASATVAASTPAAVTHQQPTCTSNEGSGQNKQQATLTWPSVGTQYEYYWELWKGTSPGGALYATSAPTGSSNPIGPSSSGSTVTLTFGEVIASGGGGNDNFYVKVWTRLASNHTNVGSPTTTLLHSGPRPNGPNWWMYCGSA</sequence>
<dbReference type="Proteomes" id="UP000582231">
    <property type="component" value="Unassembled WGS sequence"/>
</dbReference>
<name>A0A852R3Z8_9ACTN</name>
<dbReference type="CDD" id="cd06462">
    <property type="entry name" value="Peptidase_S24_S26"/>
    <property type="match status" value="1"/>
</dbReference>
<evidence type="ECO:0000256" key="1">
    <source>
        <dbReference type="NCBIfam" id="TIGR02228"/>
    </source>
</evidence>
<dbReference type="NCBIfam" id="TIGR02228">
    <property type="entry name" value="sigpep_I_arch"/>
    <property type="match status" value="1"/>
</dbReference>
<dbReference type="AlphaFoldDB" id="A0A852R3Z8"/>
<dbReference type="InterPro" id="IPR001733">
    <property type="entry name" value="Peptidase_S26B"/>
</dbReference>
<feature type="transmembrane region" description="Helical" evidence="2">
    <location>
        <begin position="12"/>
        <end position="33"/>
    </location>
</feature>
<feature type="transmembrane region" description="Helical" evidence="2">
    <location>
        <begin position="164"/>
        <end position="186"/>
    </location>
</feature>
<dbReference type="RefSeq" id="WP_179725890.1">
    <property type="nucleotide sequence ID" value="NZ_BAABEF010000001.1"/>
</dbReference>
<dbReference type="GO" id="GO:0009003">
    <property type="term" value="F:signal peptidase activity"/>
    <property type="evidence" value="ECO:0007669"/>
    <property type="project" value="UniProtKB-EC"/>
</dbReference>
<proteinExistence type="predicted"/>
<dbReference type="EC" id="3.4.21.89" evidence="1"/>
<gene>
    <name evidence="3" type="ORF">BJ958_001069</name>
</gene>
<accession>A0A852R3Z8</accession>